<gene>
    <name evidence="1" type="ORF">NPIL_704121</name>
</gene>
<dbReference type="Proteomes" id="UP000887013">
    <property type="component" value="Unassembled WGS sequence"/>
</dbReference>
<dbReference type="EMBL" id="BMAW01042029">
    <property type="protein sequence ID" value="GFS32068.1"/>
    <property type="molecule type" value="Genomic_DNA"/>
</dbReference>
<dbReference type="OrthoDB" id="10435383at2759"/>
<reference evidence="1" key="1">
    <citation type="submission" date="2020-08" db="EMBL/GenBank/DDBJ databases">
        <title>Multicomponent nature underlies the extraordinary mechanical properties of spider dragline silk.</title>
        <authorList>
            <person name="Kono N."/>
            <person name="Nakamura H."/>
            <person name="Mori M."/>
            <person name="Yoshida Y."/>
            <person name="Ohtoshi R."/>
            <person name="Malay A.D."/>
            <person name="Moran D.A.P."/>
            <person name="Tomita M."/>
            <person name="Numata K."/>
            <person name="Arakawa K."/>
        </authorList>
    </citation>
    <scope>NUCLEOTIDE SEQUENCE</scope>
</reference>
<name>A0A8X6M7I1_NEPPI</name>
<comment type="caution">
    <text evidence="1">The sequence shown here is derived from an EMBL/GenBank/DDBJ whole genome shotgun (WGS) entry which is preliminary data.</text>
</comment>
<dbReference type="AlphaFoldDB" id="A0A8X6M7I1"/>
<protein>
    <submittedName>
        <fullName evidence="1">Uncharacterized protein</fullName>
    </submittedName>
</protein>
<proteinExistence type="predicted"/>
<evidence type="ECO:0000313" key="1">
    <source>
        <dbReference type="EMBL" id="GFS32068.1"/>
    </source>
</evidence>
<sequence>MHSSTEFNHASLQRPGSCTVFFESQLFLSERREMNQIHFERFVEHGPGRGQAWKPKVSFPFVSLCEKSLLLVAKSPYQLLSKGVVDPEDTLPWQ</sequence>
<accession>A0A8X6M7I1</accession>
<organism evidence="1 2">
    <name type="scientific">Nephila pilipes</name>
    <name type="common">Giant wood spider</name>
    <name type="synonym">Nephila maculata</name>
    <dbReference type="NCBI Taxonomy" id="299642"/>
    <lineage>
        <taxon>Eukaryota</taxon>
        <taxon>Metazoa</taxon>
        <taxon>Ecdysozoa</taxon>
        <taxon>Arthropoda</taxon>
        <taxon>Chelicerata</taxon>
        <taxon>Arachnida</taxon>
        <taxon>Araneae</taxon>
        <taxon>Araneomorphae</taxon>
        <taxon>Entelegynae</taxon>
        <taxon>Araneoidea</taxon>
        <taxon>Nephilidae</taxon>
        <taxon>Nephila</taxon>
    </lineage>
</organism>
<keyword evidence="2" id="KW-1185">Reference proteome</keyword>
<evidence type="ECO:0000313" key="2">
    <source>
        <dbReference type="Proteomes" id="UP000887013"/>
    </source>
</evidence>